<proteinExistence type="predicted"/>
<name>A0ABT4YYL7_9VIBR</name>
<dbReference type="InterPro" id="IPR001633">
    <property type="entry name" value="EAL_dom"/>
</dbReference>
<dbReference type="InterPro" id="IPR035919">
    <property type="entry name" value="EAL_sf"/>
</dbReference>
<evidence type="ECO:0000313" key="3">
    <source>
        <dbReference type="Proteomes" id="UP001210678"/>
    </source>
</evidence>
<gene>
    <name evidence="2" type="ORF">PGX00_22275</name>
</gene>
<feature type="domain" description="EAL" evidence="1">
    <location>
        <begin position="1"/>
        <end position="239"/>
    </location>
</feature>
<dbReference type="Proteomes" id="UP001210678">
    <property type="component" value="Unassembled WGS sequence"/>
</dbReference>
<dbReference type="PANTHER" id="PTHR33121:SF76">
    <property type="entry name" value="SIGNALING PROTEIN"/>
    <property type="match status" value="1"/>
</dbReference>
<dbReference type="Gene3D" id="3.20.20.450">
    <property type="entry name" value="EAL domain"/>
    <property type="match status" value="1"/>
</dbReference>
<dbReference type="Pfam" id="PF00563">
    <property type="entry name" value="EAL"/>
    <property type="match status" value="1"/>
</dbReference>
<protein>
    <submittedName>
        <fullName evidence="2">EAL domain-containing protein</fullName>
    </submittedName>
</protein>
<keyword evidence="3" id="KW-1185">Reference proteome</keyword>
<reference evidence="2 3" key="1">
    <citation type="submission" date="2023-01" db="EMBL/GenBank/DDBJ databases">
        <title>Vibrio sp. KJ40-1 sp.nov, isolated from marine algae.</title>
        <authorList>
            <person name="Butt M."/>
            <person name="Kim J.M.J."/>
            <person name="Jeon C.O.C."/>
        </authorList>
    </citation>
    <scope>NUCLEOTIDE SEQUENCE [LARGE SCALE GENOMIC DNA]</scope>
    <source>
        <strain evidence="2 3">KJ40-1</strain>
    </source>
</reference>
<dbReference type="PROSITE" id="PS50883">
    <property type="entry name" value="EAL"/>
    <property type="match status" value="1"/>
</dbReference>
<dbReference type="InterPro" id="IPR050706">
    <property type="entry name" value="Cyclic-di-GMP_PDE-like"/>
</dbReference>
<organism evidence="2 3">
    <name type="scientific">Vibrio algarum</name>
    <dbReference type="NCBI Taxonomy" id="3020714"/>
    <lineage>
        <taxon>Bacteria</taxon>
        <taxon>Pseudomonadati</taxon>
        <taxon>Pseudomonadota</taxon>
        <taxon>Gammaproteobacteria</taxon>
        <taxon>Vibrionales</taxon>
        <taxon>Vibrionaceae</taxon>
        <taxon>Vibrio</taxon>
    </lineage>
</organism>
<dbReference type="EMBL" id="JAQLOI010000003">
    <property type="protein sequence ID" value="MDB1126246.1"/>
    <property type="molecule type" value="Genomic_DNA"/>
</dbReference>
<dbReference type="SMART" id="SM00052">
    <property type="entry name" value="EAL"/>
    <property type="match status" value="1"/>
</dbReference>
<dbReference type="CDD" id="cd01948">
    <property type="entry name" value="EAL"/>
    <property type="match status" value="1"/>
</dbReference>
<evidence type="ECO:0000259" key="1">
    <source>
        <dbReference type="PROSITE" id="PS50883"/>
    </source>
</evidence>
<evidence type="ECO:0000313" key="2">
    <source>
        <dbReference type="EMBL" id="MDB1126246.1"/>
    </source>
</evidence>
<comment type="caution">
    <text evidence="2">The sequence shown here is derived from an EMBL/GenBank/DDBJ whole genome shotgun (WGS) entry which is preliminary data.</text>
</comment>
<accession>A0ABT4YYL7</accession>
<dbReference type="SUPFAM" id="SSF141868">
    <property type="entry name" value="EAL domain-like"/>
    <property type="match status" value="1"/>
</dbReference>
<dbReference type="PANTHER" id="PTHR33121">
    <property type="entry name" value="CYCLIC DI-GMP PHOSPHODIESTERASE PDEF"/>
    <property type="match status" value="1"/>
</dbReference>
<sequence>MLLHSVFQPILKNNSEIIGYEALLRINCSDGRQLRADMFFKSSHYSFDCKIFVERLSRAIHIRNFAISSKRHTNLFLNTIPRSNEYFLNNDRNTKLLMQRLDELDLHSSQIVIEIVELSGYNESRLLRSIEHLKHLGFAIAIDDYGVDSSNIDRVNLVKPSILKLDKSLLVDFTQGKQRGLCEALDLGARINAQTLVEGIETEEQFRSIADLNVGMYQGFHFSTPRRLDVDACSKAAYTLTH</sequence>